<proteinExistence type="predicted"/>
<dbReference type="STRING" id="576118.SAMN05216216_12828"/>
<organism evidence="1 2">
    <name type="scientific">Lacicoccus qingdaonensis</name>
    <dbReference type="NCBI Taxonomy" id="576118"/>
    <lineage>
        <taxon>Bacteria</taxon>
        <taxon>Bacillati</taxon>
        <taxon>Bacillota</taxon>
        <taxon>Bacilli</taxon>
        <taxon>Bacillales</taxon>
        <taxon>Salinicoccaceae</taxon>
        <taxon>Lacicoccus</taxon>
    </lineage>
</organism>
<dbReference type="EMBL" id="FNFY01000028">
    <property type="protein sequence ID" value="SDL18627.1"/>
    <property type="molecule type" value="Genomic_DNA"/>
</dbReference>
<dbReference type="OrthoDB" id="2427395at2"/>
<protein>
    <submittedName>
        <fullName evidence="1">YwpF-like protein</fullName>
    </submittedName>
</protein>
<evidence type="ECO:0000313" key="1">
    <source>
        <dbReference type="EMBL" id="SDL18627.1"/>
    </source>
</evidence>
<dbReference type="RefSeq" id="WP_092987746.1">
    <property type="nucleotide sequence ID" value="NZ_FNFY01000028.1"/>
</dbReference>
<dbReference type="AlphaFoldDB" id="A0A1G9I062"/>
<gene>
    <name evidence="1" type="ORF">SAMN05216216_12828</name>
</gene>
<dbReference type="Pfam" id="PF14183">
    <property type="entry name" value="YwpF"/>
    <property type="match status" value="1"/>
</dbReference>
<name>A0A1G9I062_9BACL</name>
<reference evidence="2" key="1">
    <citation type="submission" date="2016-10" db="EMBL/GenBank/DDBJ databases">
        <authorList>
            <person name="Varghese N."/>
            <person name="Submissions S."/>
        </authorList>
    </citation>
    <scope>NUCLEOTIDE SEQUENCE [LARGE SCALE GENOMIC DNA]</scope>
    <source>
        <strain evidence="2">CGMCC 1.8895</strain>
    </source>
</reference>
<accession>A0A1G9I062</accession>
<dbReference type="Proteomes" id="UP000199008">
    <property type="component" value="Unassembled WGS sequence"/>
</dbReference>
<evidence type="ECO:0000313" key="2">
    <source>
        <dbReference type="Proteomes" id="UP000199008"/>
    </source>
</evidence>
<sequence>MKSFKIVDIKMQHENNYIILDLLDGIIINKEADKDSWIVEVAISGDFKDILEEFVGTEVTLLIRITRTSNQPALFEGKFLEMNSINSGISLLFIGDIIQQDPNYAENLLEKLMEENYEGDALLNEFKARMDSKDDIKTSD</sequence>
<dbReference type="InterPro" id="IPR025573">
    <property type="entry name" value="YwpF"/>
</dbReference>
<keyword evidence="2" id="KW-1185">Reference proteome</keyword>